<gene>
    <name evidence="2" type="ORF">METZ01_LOCUS215377</name>
</gene>
<feature type="non-terminal residue" evidence="2">
    <location>
        <position position="1"/>
    </location>
</feature>
<protein>
    <recommendedName>
        <fullName evidence="3">Cytochrome oxidase subunit I profile domain-containing protein</fullName>
    </recommendedName>
</protein>
<organism evidence="2">
    <name type="scientific">marine metagenome</name>
    <dbReference type="NCBI Taxonomy" id="408172"/>
    <lineage>
        <taxon>unclassified sequences</taxon>
        <taxon>metagenomes</taxon>
        <taxon>ecological metagenomes</taxon>
    </lineage>
</organism>
<dbReference type="AlphaFoldDB" id="A0A382FJY8"/>
<dbReference type="SUPFAM" id="SSF81442">
    <property type="entry name" value="Cytochrome c oxidase subunit I-like"/>
    <property type="match status" value="1"/>
</dbReference>
<name>A0A382FJY8_9ZZZZ</name>
<sequence>HGTHITVAHSMGSTIGINTMILLSSVFFIIREELPQKVHASYSKKVMIGFWIANVSLAIFFTALIAAGLGKGFYAGVSFQEMMLQIRPSLLIFSISGITLMLGLWIVLWNAFRLTSEIMRRNGLAPMAYLPTQDK</sequence>
<proteinExistence type="predicted"/>
<feature type="transmembrane region" description="Helical" evidence="1">
    <location>
        <begin position="12"/>
        <end position="30"/>
    </location>
</feature>
<feature type="transmembrane region" description="Helical" evidence="1">
    <location>
        <begin position="90"/>
        <end position="112"/>
    </location>
</feature>
<dbReference type="EMBL" id="UINC01050037">
    <property type="protein sequence ID" value="SVB62523.1"/>
    <property type="molecule type" value="Genomic_DNA"/>
</dbReference>
<dbReference type="Gene3D" id="1.20.210.10">
    <property type="entry name" value="Cytochrome c oxidase-like, subunit I domain"/>
    <property type="match status" value="1"/>
</dbReference>
<accession>A0A382FJY8</accession>
<keyword evidence="1" id="KW-1133">Transmembrane helix</keyword>
<reference evidence="2" key="1">
    <citation type="submission" date="2018-05" db="EMBL/GenBank/DDBJ databases">
        <authorList>
            <person name="Lanie J.A."/>
            <person name="Ng W.-L."/>
            <person name="Kazmierczak K.M."/>
            <person name="Andrzejewski T.M."/>
            <person name="Davidsen T.M."/>
            <person name="Wayne K.J."/>
            <person name="Tettelin H."/>
            <person name="Glass J.I."/>
            <person name="Rusch D."/>
            <person name="Podicherti R."/>
            <person name="Tsui H.-C.T."/>
            <person name="Winkler M.E."/>
        </authorList>
    </citation>
    <scope>NUCLEOTIDE SEQUENCE</scope>
</reference>
<keyword evidence="1" id="KW-0812">Transmembrane</keyword>
<keyword evidence="1" id="KW-0472">Membrane</keyword>
<evidence type="ECO:0000256" key="1">
    <source>
        <dbReference type="SAM" id="Phobius"/>
    </source>
</evidence>
<evidence type="ECO:0000313" key="2">
    <source>
        <dbReference type="EMBL" id="SVB62523.1"/>
    </source>
</evidence>
<dbReference type="InterPro" id="IPR036927">
    <property type="entry name" value="Cyt_c_oxase-like_su1_sf"/>
</dbReference>
<feature type="transmembrane region" description="Helical" evidence="1">
    <location>
        <begin position="51"/>
        <end position="70"/>
    </location>
</feature>
<evidence type="ECO:0008006" key="3">
    <source>
        <dbReference type="Google" id="ProtNLM"/>
    </source>
</evidence>